<sequence>MSVLCAKDYYIYSATESEDEFALIRFDGIFNEA</sequence>
<accession>A0A382P4Y0</accession>
<proteinExistence type="predicted"/>
<protein>
    <submittedName>
        <fullName evidence="1">Uncharacterized protein</fullName>
    </submittedName>
</protein>
<reference evidence="1" key="1">
    <citation type="submission" date="2018-05" db="EMBL/GenBank/DDBJ databases">
        <authorList>
            <person name="Lanie J.A."/>
            <person name="Ng W.-L."/>
            <person name="Kazmierczak K.M."/>
            <person name="Andrzejewski T.M."/>
            <person name="Davidsen T.M."/>
            <person name="Wayne K.J."/>
            <person name="Tettelin H."/>
            <person name="Glass J.I."/>
            <person name="Rusch D."/>
            <person name="Podicherti R."/>
            <person name="Tsui H.-C.T."/>
            <person name="Winkler M.E."/>
        </authorList>
    </citation>
    <scope>NUCLEOTIDE SEQUENCE</scope>
</reference>
<evidence type="ECO:0000313" key="1">
    <source>
        <dbReference type="EMBL" id="SVC67887.1"/>
    </source>
</evidence>
<gene>
    <name evidence="1" type="ORF">METZ01_LOCUS320741</name>
</gene>
<dbReference type="AlphaFoldDB" id="A0A382P4Y0"/>
<organism evidence="1">
    <name type="scientific">marine metagenome</name>
    <dbReference type="NCBI Taxonomy" id="408172"/>
    <lineage>
        <taxon>unclassified sequences</taxon>
        <taxon>metagenomes</taxon>
        <taxon>ecological metagenomes</taxon>
    </lineage>
</organism>
<name>A0A382P4Y0_9ZZZZ</name>
<dbReference type="EMBL" id="UINC01104605">
    <property type="protein sequence ID" value="SVC67887.1"/>
    <property type="molecule type" value="Genomic_DNA"/>
</dbReference>